<keyword evidence="5" id="KW-0472">Membrane</keyword>
<feature type="domain" description="Methyl-accepting transducer" evidence="6">
    <location>
        <begin position="414"/>
        <end position="643"/>
    </location>
</feature>
<dbReference type="AlphaFoldDB" id="A0A2N3L5G4"/>
<dbReference type="PROSITE" id="PS50111">
    <property type="entry name" value="CHEMOTAXIS_TRANSDUC_2"/>
    <property type="match status" value="1"/>
</dbReference>
<comment type="caution">
    <text evidence="8">The sequence shown here is derived from an EMBL/GenBank/DDBJ whole genome shotgun (WGS) entry which is preliminary data.</text>
</comment>
<dbReference type="EMBL" id="NXGX01000005">
    <property type="protein sequence ID" value="PKR58055.1"/>
    <property type="molecule type" value="Genomic_DNA"/>
</dbReference>
<evidence type="ECO:0000256" key="2">
    <source>
        <dbReference type="ARBA" id="ARBA00029447"/>
    </source>
</evidence>
<dbReference type="GO" id="GO:0007165">
    <property type="term" value="P:signal transduction"/>
    <property type="evidence" value="ECO:0007669"/>
    <property type="project" value="UniProtKB-KW"/>
</dbReference>
<dbReference type="GO" id="GO:0016020">
    <property type="term" value="C:membrane"/>
    <property type="evidence" value="ECO:0007669"/>
    <property type="project" value="InterPro"/>
</dbReference>
<dbReference type="InterPro" id="IPR004089">
    <property type="entry name" value="MCPsignal_dom"/>
</dbReference>
<dbReference type="PANTHER" id="PTHR32089">
    <property type="entry name" value="METHYL-ACCEPTING CHEMOTAXIS PROTEIN MCPB"/>
    <property type="match status" value="1"/>
</dbReference>
<dbReference type="PROSITE" id="PS50885">
    <property type="entry name" value="HAMP"/>
    <property type="match status" value="1"/>
</dbReference>
<reference evidence="8 9" key="1">
    <citation type="submission" date="2017-09" db="EMBL/GenBank/DDBJ databases">
        <title>Biodiversity and function of Thalassospira species in the particle-attached aromatic-hydrocarbon-degrading consortia from the surface seawater of the China South Sea.</title>
        <authorList>
            <person name="Dong C."/>
            <person name="Lai Q."/>
            <person name="Shao Z."/>
        </authorList>
    </citation>
    <scope>NUCLEOTIDE SEQUENCE [LARGE SCALE GENOMIC DNA]</scope>
    <source>
        <strain evidence="8 9">139Z-12</strain>
    </source>
</reference>
<dbReference type="PANTHER" id="PTHR32089:SF112">
    <property type="entry name" value="LYSOZYME-LIKE PROTEIN-RELATED"/>
    <property type="match status" value="1"/>
</dbReference>
<proteinExistence type="inferred from homology"/>
<feature type="transmembrane region" description="Helical" evidence="5">
    <location>
        <begin position="301"/>
        <end position="323"/>
    </location>
</feature>
<feature type="region of interest" description="Disordered" evidence="4">
    <location>
        <begin position="662"/>
        <end position="707"/>
    </location>
</feature>
<evidence type="ECO:0000259" key="6">
    <source>
        <dbReference type="PROSITE" id="PS50111"/>
    </source>
</evidence>
<keyword evidence="5" id="KW-1133">Transmembrane helix</keyword>
<dbReference type="SUPFAM" id="SSF58104">
    <property type="entry name" value="Methyl-accepting chemotaxis protein (MCP) signaling domain"/>
    <property type="match status" value="1"/>
</dbReference>
<gene>
    <name evidence="8" type="ORF">COO92_14290</name>
</gene>
<evidence type="ECO:0000256" key="4">
    <source>
        <dbReference type="SAM" id="MobiDB-lite"/>
    </source>
</evidence>
<name>A0A2N3L5G4_9PROT</name>
<evidence type="ECO:0000256" key="5">
    <source>
        <dbReference type="SAM" id="Phobius"/>
    </source>
</evidence>
<comment type="similarity">
    <text evidence="2">Belongs to the methyl-accepting chemotaxis (MCP) protein family.</text>
</comment>
<dbReference type="Pfam" id="PF00015">
    <property type="entry name" value="MCPsignal"/>
    <property type="match status" value="1"/>
</dbReference>
<dbReference type="Gene3D" id="6.10.340.10">
    <property type="match status" value="1"/>
</dbReference>
<feature type="transmembrane region" description="Helical" evidence="5">
    <location>
        <begin position="12"/>
        <end position="36"/>
    </location>
</feature>
<evidence type="ECO:0000256" key="1">
    <source>
        <dbReference type="ARBA" id="ARBA00023224"/>
    </source>
</evidence>
<keyword evidence="1 3" id="KW-0807">Transducer</keyword>
<protein>
    <submittedName>
        <fullName evidence="8">Chemotaxis protein</fullName>
    </submittedName>
</protein>
<accession>A0A2N3L5G4</accession>
<dbReference type="Proteomes" id="UP000233332">
    <property type="component" value="Unassembled WGS sequence"/>
</dbReference>
<sequence length="707" mass="75656">MFLDRIRIGSRIFAGFFVLVVLLVGLSALSSTYLLGFGGHADRIAKSTNLVGLANDYALKLERLSNQVLLFAQTVDIQDREGIATIRAAAEQSGATLVDALRDAGDGDRADALESLTADYIATLEPLVLRAENLTAASDTMLLGASQLGQSAAKLEEFIAKRDPVMAEKYGDKLGAFNLAAIVNSLQYPIVRTPEALEAARAKTSELTDLQEEIKSAFDGLKRNEKKLFSYAVRDNDLLKQGANQLEGSIGGFRQSMDDFKTAVRGVQAITQNIREEAMARQAALVDAAHADSTNSALTNIIVAAIGVLIALTLAFGITMSILRPLKRVNGDMTRLSENDTEIDLFDINRRDEFGAMARTVSIFRDNALKIETMAEERITLQRIEEEKRRSSLGAMANTIEGETTGLVQSVSHQVTRMREAVTEVAAAAERVTTQTETATDAAEQSQSHATAIGDAAVRLTNAIGSIANRVERQRGIAQNAVGSTQQSAKAVDDLREVATSIEQIVDLIRGIAGQTNLLALNATIEAARAGDAGKGFAVVAAEVKNLAGQTEKATEQITEHVNAMGAVTDRCVASMEDVGVTVRDMMSISDEVAGDVEQQRLETEEITGAIALAGDAAHNVSSAIFEVSNDIEATRKLSVDLTRRADEVERNVTELTASLDRAVASAGSDEDATEDGSDKDQTSSDTQNWDEGNLVRFPQSSMLGAA</sequence>
<dbReference type="SMART" id="SM00283">
    <property type="entry name" value="MA"/>
    <property type="match status" value="1"/>
</dbReference>
<keyword evidence="9" id="KW-1185">Reference proteome</keyword>
<evidence type="ECO:0000256" key="3">
    <source>
        <dbReference type="PROSITE-ProRule" id="PRU00284"/>
    </source>
</evidence>
<dbReference type="InterPro" id="IPR003660">
    <property type="entry name" value="HAMP_dom"/>
</dbReference>
<evidence type="ECO:0000313" key="9">
    <source>
        <dbReference type="Proteomes" id="UP000233332"/>
    </source>
</evidence>
<evidence type="ECO:0000259" key="7">
    <source>
        <dbReference type="PROSITE" id="PS50885"/>
    </source>
</evidence>
<evidence type="ECO:0000313" key="8">
    <source>
        <dbReference type="EMBL" id="PKR58055.1"/>
    </source>
</evidence>
<feature type="domain" description="HAMP" evidence="7">
    <location>
        <begin position="320"/>
        <end position="373"/>
    </location>
</feature>
<dbReference type="Gene3D" id="1.10.287.950">
    <property type="entry name" value="Methyl-accepting chemotaxis protein"/>
    <property type="match status" value="1"/>
</dbReference>
<keyword evidence="5" id="KW-0812">Transmembrane</keyword>
<organism evidence="8 9">
    <name type="scientific">Thalassospira lohafexi</name>
    <dbReference type="NCBI Taxonomy" id="744227"/>
    <lineage>
        <taxon>Bacteria</taxon>
        <taxon>Pseudomonadati</taxon>
        <taxon>Pseudomonadota</taxon>
        <taxon>Alphaproteobacteria</taxon>
        <taxon>Rhodospirillales</taxon>
        <taxon>Thalassospiraceae</taxon>
        <taxon>Thalassospira</taxon>
    </lineage>
</organism>